<dbReference type="InterPro" id="IPR001533">
    <property type="entry name" value="Pterin_deHydtase"/>
</dbReference>
<accession>A0A4R7C8N1</accession>
<protein>
    <recommendedName>
        <fullName evidence="3">4a-hydroxytetrahydrobiopterin dehydratase</fullName>
        <ecNumber evidence="3">4.2.1.96</ecNumber>
    </recommendedName>
</protein>
<evidence type="ECO:0000256" key="1">
    <source>
        <dbReference type="ARBA" id="ARBA00001554"/>
    </source>
</evidence>
<gene>
    <name evidence="5" type="ORF">EV668_0930</name>
</gene>
<dbReference type="NCBIfam" id="NF002017">
    <property type="entry name" value="PRK00823.1-2"/>
    <property type="match status" value="1"/>
</dbReference>
<dbReference type="PANTHER" id="PTHR12599:SF0">
    <property type="entry name" value="PTERIN-4-ALPHA-CARBINOLAMINE DEHYDRATASE"/>
    <property type="match status" value="1"/>
</dbReference>
<comment type="catalytic activity">
    <reaction evidence="1">
        <text>(4aS,6R)-4a-hydroxy-L-erythro-5,6,7,8-tetrahydrobiopterin = (6R)-L-erythro-6,7-dihydrobiopterin + H2O</text>
        <dbReference type="Rhea" id="RHEA:11920"/>
        <dbReference type="ChEBI" id="CHEBI:15377"/>
        <dbReference type="ChEBI" id="CHEBI:15642"/>
        <dbReference type="ChEBI" id="CHEBI:43120"/>
        <dbReference type="EC" id="4.2.1.96"/>
    </reaction>
</comment>
<dbReference type="InterPro" id="IPR036428">
    <property type="entry name" value="PCD_sf"/>
</dbReference>
<dbReference type="AlphaFoldDB" id="A0A4R7C8N1"/>
<dbReference type="CDD" id="cd00488">
    <property type="entry name" value="PCD_DCoH"/>
    <property type="match status" value="1"/>
</dbReference>
<dbReference type="EMBL" id="SNZR01000011">
    <property type="protein sequence ID" value="TDR93665.1"/>
    <property type="molecule type" value="Genomic_DNA"/>
</dbReference>
<dbReference type="RefSeq" id="WP_133768645.1">
    <property type="nucleotide sequence ID" value="NZ_SNZR01000011.1"/>
</dbReference>
<evidence type="ECO:0000313" key="6">
    <source>
        <dbReference type="Proteomes" id="UP000295122"/>
    </source>
</evidence>
<comment type="similarity">
    <text evidence="2">Belongs to the pterin-4-alpha-carbinolamine dehydratase family.</text>
</comment>
<evidence type="ECO:0000256" key="2">
    <source>
        <dbReference type="ARBA" id="ARBA00006472"/>
    </source>
</evidence>
<reference evidence="5 6" key="1">
    <citation type="submission" date="2019-03" db="EMBL/GenBank/DDBJ databases">
        <title>Genomic Encyclopedia of Type Strains, Phase IV (KMG-IV): sequencing the most valuable type-strain genomes for metagenomic binning, comparative biology and taxonomic classification.</title>
        <authorList>
            <person name="Goeker M."/>
        </authorList>
    </citation>
    <scope>NUCLEOTIDE SEQUENCE [LARGE SCALE GENOMIC DNA]</scope>
    <source>
        <strain evidence="5 6">DSM 25903</strain>
    </source>
</reference>
<dbReference type="OrthoDB" id="9794987at2"/>
<dbReference type="GO" id="GO:0008124">
    <property type="term" value="F:4-alpha-hydroxytetrahydrobiopterin dehydratase activity"/>
    <property type="evidence" value="ECO:0007669"/>
    <property type="project" value="UniProtKB-EC"/>
</dbReference>
<dbReference type="Gene3D" id="3.30.1360.20">
    <property type="entry name" value="Transcriptional coactivator/pterin dehydratase"/>
    <property type="match status" value="1"/>
</dbReference>
<evidence type="ECO:0000256" key="4">
    <source>
        <dbReference type="ARBA" id="ARBA00023239"/>
    </source>
</evidence>
<evidence type="ECO:0000256" key="3">
    <source>
        <dbReference type="ARBA" id="ARBA00013252"/>
    </source>
</evidence>
<comment type="caution">
    <text evidence="5">The sequence shown here is derived from an EMBL/GenBank/DDBJ whole genome shotgun (WGS) entry which is preliminary data.</text>
</comment>
<name>A0A4R7C8N1_9HYPH</name>
<dbReference type="EC" id="4.2.1.96" evidence="3"/>
<dbReference type="Pfam" id="PF01329">
    <property type="entry name" value="Pterin_4a"/>
    <property type="match status" value="1"/>
</dbReference>
<organism evidence="5 6">
    <name type="scientific">Enterovirga rhinocerotis</name>
    <dbReference type="NCBI Taxonomy" id="1339210"/>
    <lineage>
        <taxon>Bacteria</taxon>
        <taxon>Pseudomonadati</taxon>
        <taxon>Pseudomonadota</taxon>
        <taxon>Alphaproteobacteria</taxon>
        <taxon>Hyphomicrobiales</taxon>
        <taxon>Methylobacteriaceae</taxon>
        <taxon>Enterovirga</taxon>
    </lineage>
</organism>
<keyword evidence="6" id="KW-1185">Reference proteome</keyword>
<dbReference type="GO" id="GO:0006729">
    <property type="term" value="P:tetrahydrobiopterin biosynthetic process"/>
    <property type="evidence" value="ECO:0007669"/>
    <property type="project" value="InterPro"/>
</dbReference>
<sequence>MTRLTDDAIEAALVRLPGWHRDGEAIVRIVALKGFMRPLLLANAIGHLADQADHHPELTVAWGSLTIRLWTHVAGGLTQRDFDLAERIDRIVDVPR</sequence>
<dbReference type="SUPFAM" id="SSF55248">
    <property type="entry name" value="PCD-like"/>
    <property type="match status" value="1"/>
</dbReference>
<dbReference type="Proteomes" id="UP000295122">
    <property type="component" value="Unassembled WGS sequence"/>
</dbReference>
<dbReference type="PANTHER" id="PTHR12599">
    <property type="entry name" value="PTERIN-4-ALPHA-CARBINOLAMINE DEHYDRATASE"/>
    <property type="match status" value="1"/>
</dbReference>
<keyword evidence="4" id="KW-0456">Lyase</keyword>
<proteinExistence type="inferred from homology"/>
<evidence type="ECO:0000313" key="5">
    <source>
        <dbReference type="EMBL" id="TDR93665.1"/>
    </source>
</evidence>